<comment type="caution">
    <text evidence="1">The sequence shown here is derived from an EMBL/GenBank/DDBJ whole genome shotgun (WGS) entry which is preliminary data.</text>
</comment>
<dbReference type="Proteomes" id="UP000439903">
    <property type="component" value="Unassembled WGS sequence"/>
</dbReference>
<dbReference type="EMBL" id="WTPW01000963">
    <property type="protein sequence ID" value="KAF0466400.1"/>
    <property type="molecule type" value="Genomic_DNA"/>
</dbReference>
<sequence length="239" mass="27901">MHLGLVKKNKGLMQYITKDEIISKDPHPHFDCADSKDHFVLYVTKDYNKCTIYHKQQFDSTDPRCKTKGSTKKNSKNPKQLVTNCRYSFTSLEDPLYIWCTIEYSSTRTFARYGEGTEYGPFNYNIDDLDDKTDNHDKSSTKNFNNPKIMAAIEERRSSRNLNSDKLIADFKELFNTSNLYAIEKIITACNNADKQLNSHLRCWKSCSIFIFSDFTRVDKYLLPDLLFPEAYKKLAKKK</sequence>
<dbReference type="AlphaFoldDB" id="A0A8H3XIZ0"/>
<reference evidence="1 2" key="1">
    <citation type="journal article" date="2019" name="Environ. Microbiol.">
        <title>At the nexus of three kingdoms: the genome of the mycorrhizal fungus Gigaspora margarita provides insights into plant, endobacterial and fungal interactions.</title>
        <authorList>
            <person name="Venice F."/>
            <person name="Ghignone S."/>
            <person name="Salvioli di Fossalunga A."/>
            <person name="Amselem J."/>
            <person name="Novero M."/>
            <person name="Xianan X."/>
            <person name="Sedzielewska Toro K."/>
            <person name="Morin E."/>
            <person name="Lipzen A."/>
            <person name="Grigoriev I.V."/>
            <person name="Henrissat B."/>
            <person name="Martin F.M."/>
            <person name="Bonfante P."/>
        </authorList>
    </citation>
    <scope>NUCLEOTIDE SEQUENCE [LARGE SCALE GENOMIC DNA]</scope>
    <source>
        <strain evidence="1 2">BEG34</strain>
    </source>
</reference>
<evidence type="ECO:0000313" key="2">
    <source>
        <dbReference type="Proteomes" id="UP000439903"/>
    </source>
</evidence>
<gene>
    <name evidence="1" type="ORF">F8M41_026159</name>
</gene>
<keyword evidence="2" id="KW-1185">Reference proteome</keyword>
<protein>
    <submittedName>
        <fullName evidence="1">Uncharacterized protein</fullName>
    </submittedName>
</protein>
<accession>A0A8H3XIZ0</accession>
<name>A0A8H3XIZ0_GIGMA</name>
<organism evidence="1 2">
    <name type="scientific">Gigaspora margarita</name>
    <dbReference type="NCBI Taxonomy" id="4874"/>
    <lineage>
        <taxon>Eukaryota</taxon>
        <taxon>Fungi</taxon>
        <taxon>Fungi incertae sedis</taxon>
        <taxon>Mucoromycota</taxon>
        <taxon>Glomeromycotina</taxon>
        <taxon>Glomeromycetes</taxon>
        <taxon>Diversisporales</taxon>
        <taxon>Gigasporaceae</taxon>
        <taxon>Gigaspora</taxon>
    </lineage>
</organism>
<evidence type="ECO:0000313" key="1">
    <source>
        <dbReference type="EMBL" id="KAF0466400.1"/>
    </source>
</evidence>
<proteinExistence type="predicted"/>